<keyword evidence="3" id="KW-0862">Zinc</keyword>
<keyword evidence="5" id="KW-1185">Reference proteome</keyword>
<protein>
    <submittedName>
        <fullName evidence="4">(raccoon dog) hypothetical protein</fullName>
    </submittedName>
</protein>
<dbReference type="PANTHER" id="PTHR46858">
    <property type="entry name" value="OS05G0521000 PROTEIN"/>
    <property type="match status" value="1"/>
</dbReference>
<organism evidence="4 5">
    <name type="scientific">Nyctereutes procyonoides</name>
    <name type="common">Raccoon dog</name>
    <name type="synonym">Canis procyonoides</name>
    <dbReference type="NCBI Taxonomy" id="34880"/>
    <lineage>
        <taxon>Eukaryota</taxon>
        <taxon>Metazoa</taxon>
        <taxon>Chordata</taxon>
        <taxon>Craniata</taxon>
        <taxon>Vertebrata</taxon>
        <taxon>Euteleostomi</taxon>
        <taxon>Mammalia</taxon>
        <taxon>Eutheria</taxon>
        <taxon>Laurasiatheria</taxon>
        <taxon>Carnivora</taxon>
        <taxon>Caniformia</taxon>
        <taxon>Canidae</taxon>
        <taxon>Nyctereutes</taxon>
    </lineage>
</organism>
<dbReference type="AlphaFoldDB" id="A0A811YQW6"/>
<evidence type="ECO:0000313" key="5">
    <source>
        <dbReference type="Proteomes" id="UP000645828"/>
    </source>
</evidence>
<name>A0A811YQW6_NYCPR</name>
<evidence type="ECO:0000256" key="2">
    <source>
        <dbReference type="ARBA" id="ARBA00022771"/>
    </source>
</evidence>
<dbReference type="GO" id="GO:0002039">
    <property type="term" value="F:p53 binding"/>
    <property type="evidence" value="ECO:0007669"/>
    <property type="project" value="TreeGrafter"/>
</dbReference>
<sequence>MIEGLELSQSSLATGLPAQGAALTRLLDQHSVSGQFSVDFEVESLHSEDSGESDTDAFEEDPEISLLGYLCTSCNEMRHPLPCNRCWALFENWLPEDKDEEKMPVSLKSSQALNQLCHRHPSSFLLNITKPCVVSQGEPKNSYIAHGKTGHLVACFMCAKKLKKRNRPFQYVDNQFK</sequence>
<evidence type="ECO:0000313" key="4">
    <source>
        <dbReference type="EMBL" id="CAD7679114.1"/>
    </source>
</evidence>
<dbReference type="PIRSF" id="PIRSF006748">
    <property type="entry name" value="p53_MDM_2/4"/>
    <property type="match status" value="1"/>
</dbReference>
<dbReference type="GO" id="GO:0043066">
    <property type="term" value="P:negative regulation of apoptotic process"/>
    <property type="evidence" value="ECO:0007669"/>
    <property type="project" value="InterPro"/>
</dbReference>
<keyword evidence="2" id="KW-0863">Zinc-finger</keyword>
<dbReference type="InterPro" id="IPR036443">
    <property type="entry name" value="Znf_RanBP2_sf"/>
</dbReference>
<dbReference type="InterPro" id="IPR016495">
    <property type="entry name" value="p53_neg-reg_MDM_2/4"/>
</dbReference>
<gene>
    <name evidence="4" type="ORF">NYPRO_LOCUS11913</name>
</gene>
<dbReference type="GO" id="GO:0016567">
    <property type="term" value="P:protein ubiquitination"/>
    <property type="evidence" value="ECO:0007669"/>
    <property type="project" value="TreeGrafter"/>
</dbReference>
<dbReference type="GO" id="GO:0005634">
    <property type="term" value="C:nucleus"/>
    <property type="evidence" value="ECO:0007669"/>
    <property type="project" value="InterPro"/>
</dbReference>
<dbReference type="PANTHER" id="PTHR46858:SF13">
    <property type="entry name" value="E3 UBIQUITIN-PROTEIN LIGASE MDM2"/>
    <property type="match status" value="1"/>
</dbReference>
<dbReference type="Gene3D" id="3.30.40.10">
    <property type="entry name" value="Zinc/RING finger domain, C3HC4 (zinc finger)"/>
    <property type="match status" value="1"/>
</dbReference>
<dbReference type="GO" id="GO:0010468">
    <property type="term" value="P:regulation of gene expression"/>
    <property type="evidence" value="ECO:0007669"/>
    <property type="project" value="TreeGrafter"/>
</dbReference>
<comment type="caution">
    <text evidence="4">The sequence shown here is derived from an EMBL/GenBank/DDBJ whole genome shotgun (WGS) entry which is preliminary data.</text>
</comment>
<dbReference type="Proteomes" id="UP000645828">
    <property type="component" value="Unassembled WGS sequence"/>
</dbReference>
<dbReference type="GO" id="GO:0061630">
    <property type="term" value="F:ubiquitin protein ligase activity"/>
    <property type="evidence" value="ECO:0007669"/>
    <property type="project" value="TreeGrafter"/>
</dbReference>
<dbReference type="Gene3D" id="2.30.30.380">
    <property type="entry name" value="Zn-finger domain of Sec23/24"/>
    <property type="match status" value="1"/>
</dbReference>
<reference evidence="4" key="1">
    <citation type="submission" date="2020-12" db="EMBL/GenBank/DDBJ databases">
        <authorList>
            <consortium name="Molecular Ecology Group"/>
        </authorList>
    </citation>
    <scope>NUCLEOTIDE SEQUENCE</scope>
    <source>
        <strain evidence="4">TBG_1078</strain>
    </source>
</reference>
<evidence type="ECO:0000256" key="3">
    <source>
        <dbReference type="ARBA" id="ARBA00022833"/>
    </source>
</evidence>
<proteinExistence type="predicted"/>
<accession>A0A811YQW6</accession>
<dbReference type="InterPro" id="IPR013083">
    <property type="entry name" value="Znf_RING/FYVE/PHD"/>
</dbReference>
<dbReference type="EMBL" id="CAJHUB010000681">
    <property type="protein sequence ID" value="CAD7679114.1"/>
    <property type="molecule type" value="Genomic_DNA"/>
</dbReference>
<dbReference type="GO" id="GO:0051726">
    <property type="term" value="P:regulation of cell cycle"/>
    <property type="evidence" value="ECO:0007669"/>
    <property type="project" value="InterPro"/>
</dbReference>
<keyword evidence="1" id="KW-0479">Metal-binding</keyword>
<dbReference type="SUPFAM" id="SSF90209">
    <property type="entry name" value="Ran binding protein zinc finger-like"/>
    <property type="match status" value="1"/>
</dbReference>
<evidence type="ECO:0000256" key="1">
    <source>
        <dbReference type="ARBA" id="ARBA00022723"/>
    </source>
</evidence>
<dbReference type="GO" id="GO:0008270">
    <property type="term" value="F:zinc ion binding"/>
    <property type="evidence" value="ECO:0007669"/>
    <property type="project" value="UniProtKB-KW"/>
</dbReference>